<dbReference type="PANTHER" id="PTHR30447:SF0">
    <property type="entry name" value="FRUCTOSE-1,6-BISPHOSPHATASE 1 CLASS 2-RELATED"/>
    <property type="match status" value="1"/>
</dbReference>
<gene>
    <name evidence="8" type="ORF">V6256_15400</name>
</gene>
<keyword evidence="6" id="KW-0464">Manganese</keyword>
<evidence type="ECO:0000256" key="1">
    <source>
        <dbReference type="ARBA" id="ARBA00001273"/>
    </source>
</evidence>
<evidence type="ECO:0000313" key="9">
    <source>
        <dbReference type="Proteomes" id="UP001369082"/>
    </source>
</evidence>
<name>A0ABU9GUG9_9GAMM</name>
<dbReference type="RefSeq" id="WP_341599128.1">
    <property type="nucleotide sequence ID" value="NZ_JBAKAZ010000221.1"/>
</dbReference>
<protein>
    <recommendedName>
        <fullName evidence="3">fructose-bisphosphatase</fullName>
        <ecNumber evidence="3">3.1.3.11</ecNumber>
    </recommendedName>
</protein>
<dbReference type="SUPFAM" id="SSF56655">
    <property type="entry name" value="Carbohydrate phosphatase"/>
    <property type="match status" value="1"/>
</dbReference>
<evidence type="ECO:0000256" key="2">
    <source>
        <dbReference type="ARBA" id="ARBA00008989"/>
    </source>
</evidence>
<evidence type="ECO:0000313" key="8">
    <source>
        <dbReference type="EMBL" id="MEL0630964.1"/>
    </source>
</evidence>
<dbReference type="Pfam" id="PF03320">
    <property type="entry name" value="FBPase_glpX"/>
    <property type="match status" value="1"/>
</dbReference>
<feature type="non-terminal residue" evidence="8">
    <location>
        <position position="81"/>
    </location>
</feature>
<feature type="non-terminal residue" evidence="8">
    <location>
        <position position="1"/>
    </location>
</feature>
<dbReference type="PANTHER" id="PTHR30447">
    <property type="entry name" value="FRUCTOSE-1,6-BISPHOSPHATASE CLASS 2"/>
    <property type="match status" value="1"/>
</dbReference>
<keyword evidence="4" id="KW-0479">Metal-binding</keyword>
<comment type="caution">
    <text evidence="8">The sequence shown here is derived from an EMBL/GenBank/DDBJ whole genome shotgun (WGS) entry which is preliminary data.</text>
</comment>
<evidence type="ECO:0000256" key="5">
    <source>
        <dbReference type="ARBA" id="ARBA00022801"/>
    </source>
</evidence>
<dbReference type="EC" id="3.1.3.11" evidence="3"/>
<dbReference type="InterPro" id="IPR004464">
    <property type="entry name" value="FBPase_class-2/SBPase"/>
</dbReference>
<dbReference type="Proteomes" id="UP001369082">
    <property type="component" value="Unassembled WGS sequence"/>
</dbReference>
<evidence type="ECO:0000256" key="7">
    <source>
        <dbReference type="ARBA" id="ARBA00023277"/>
    </source>
</evidence>
<comment type="catalytic activity">
    <reaction evidence="1">
        <text>beta-D-fructose 1,6-bisphosphate + H2O = beta-D-fructose 6-phosphate + phosphate</text>
        <dbReference type="Rhea" id="RHEA:11064"/>
        <dbReference type="ChEBI" id="CHEBI:15377"/>
        <dbReference type="ChEBI" id="CHEBI:32966"/>
        <dbReference type="ChEBI" id="CHEBI:43474"/>
        <dbReference type="ChEBI" id="CHEBI:57634"/>
        <dbReference type="EC" id="3.1.3.11"/>
    </reaction>
</comment>
<evidence type="ECO:0000256" key="6">
    <source>
        <dbReference type="ARBA" id="ARBA00023211"/>
    </source>
</evidence>
<comment type="similarity">
    <text evidence="2">Belongs to the FBPase class 2 family.</text>
</comment>
<sequence length="81" mass="8674">RMIKDIQGMVVRVFAIPHGDVAISVLACMPDNQVDVLYCIGGAPEGGISAAVGRALDGNMQARLIPRRMVKEPTEENIKIG</sequence>
<dbReference type="GO" id="GO:0042132">
    <property type="term" value="F:fructose 1,6-bisphosphate 1-phosphatase activity"/>
    <property type="evidence" value="ECO:0007669"/>
    <property type="project" value="UniProtKB-EC"/>
</dbReference>
<evidence type="ECO:0000256" key="4">
    <source>
        <dbReference type="ARBA" id="ARBA00022723"/>
    </source>
</evidence>
<keyword evidence="5 8" id="KW-0378">Hydrolase</keyword>
<organism evidence="8 9">
    <name type="scientific">Psychromonas aquatilis</name>
    <dbReference type="NCBI Taxonomy" id="2005072"/>
    <lineage>
        <taxon>Bacteria</taxon>
        <taxon>Pseudomonadati</taxon>
        <taxon>Pseudomonadota</taxon>
        <taxon>Gammaproteobacteria</taxon>
        <taxon>Alteromonadales</taxon>
        <taxon>Psychromonadaceae</taxon>
        <taxon>Psychromonas</taxon>
    </lineage>
</organism>
<keyword evidence="7" id="KW-0119">Carbohydrate metabolism</keyword>
<proteinExistence type="inferred from homology"/>
<accession>A0ABU9GUG9</accession>
<dbReference type="EMBL" id="JBAKAZ010000221">
    <property type="protein sequence ID" value="MEL0630964.1"/>
    <property type="molecule type" value="Genomic_DNA"/>
</dbReference>
<evidence type="ECO:0000256" key="3">
    <source>
        <dbReference type="ARBA" id="ARBA00013093"/>
    </source>
</evidence>
<keyword evidence="9" id="KW-1185">Reference proteome</keyword>
<reference evidence="8 9" key="1">
    <citation type="submission" date="2024-02" db="EMBL/GenBank/DDBJ databases">
        <title>Bacteria isolated from the canopy kelp, Nereocystis luetkeana.</title>
        <authorList>
            <person name="Pfister C.A."/>
            <person name="Younker I.T."/>
            <person name="Light S.H."/>
        </authorList>
    </citation>
    <scope>NUCLEOTIDE SEQUENCE [LARGE SCALE GENOMIC DNA]</scope>
    <source>
        <strain evidence="8 9">TI.1.05</strain>
    </source>
</reference>
<dbReference type="Gene3D" id="3.40.190.90">
    <property type="match status" value="1"/>
</dbReference>